<dbReference type="Gene3D" id="1.10.443.10">
    <property type="entry name" value="Intergrase catalytic core"/>
    <property type="match status" value="1"/>
</dbReference>
<dbReference type="SUPFAM" id="SSF56349">
    <property type="entry name" value="DNA breaking-rejoining enzymes"/>
    <property type="match status" value="1"/>
</dbReference>
<dbReference type="Pfam" id="PF00589">
    <property type="entry name" value="Phage_integrase"/>
    <property type="match status" value="1"/>
</dbReference>
<proteinExistence type="predicted"/>
<keyword evidence="1" id="KW-0233">DNA recombination</keyword>
<gene>
    <name evidence="4" type="ORF">BECKLPF1236A_GA0070988_102263</name>
    <name evidence="5" type="ORF">BECKLPF1236C_GA0070990_102502</name>
</gene>
<dbReference type="AlphaFoldDB" id="A0A450WR42"/>
<name>A0A450WR42_9GAMM</name>
<dbReference type="GO" id="GO:0006310">
    <property type="term" value="P:DNA recombination"/>
    <property type="evidence" value="ECO:0007669"/>
    <property type="project" value="UniProtKB-KW"/>
</dbReference>
<feature type="domain" description="Tyr recombinase" evidence="3">
    <location>
        <begin position="70"/>
        <end position="110"/>
    </location>
</feature>
<dbReference type="InterPro" id="IPR011010">
    <property type="entry name" value="DNA_brk_join_enz"/>
</dbReference>
<organism evidence="4">
    <name type="scientific">Candidatus Kentrum sp. LPFa</name>
    <dbReference type="NCBI Taxonomy" id="2126335"/>
    <lineage>
        <taxon>Bacteria</taxon>
        <taxon>Pseudomonadati</taxon>
        <taxon>Pseudomonadota</taxon>
        <taxon>Gammaproteobacteria</taxon>
        <taxon>Candidatus Kentrum</taxon>
    </lineage>
</organism>
<dbReference type="GO" id="GO:0015074">
    <property type="term" value="P:DNA integration"/>
    <property type="evidence" value="ECO:0007669"/>
    <property type="project" value="InterPro"/>
</dbReference>
<sequence>MTRVIANASFSSPTDSSPIYYATTSIIAQSYPPITRKSSSTPVVLPQPPTHLPSDYSDQRKRQACSSGHTSLFRHICAHLLDAGLDMRYVQKLLCHQSITTTEIYTHVSKSKLKELI</sequence>
<dbReference type="InterPro" id="IPR013762">
    <property type="entry name" value="Integrase-like_cat_sf"/>
</dbReference>
<dbReference type="EMBL" id="CAADFM010000226">
    <property type="protein sequence ID" value="VFK19489.1"/>
    <property type="molecule type" value="Genomic_DNA"/>
</dbReference>
<feature type="region of interest" description="Disordered" evidence="2">
    <location>
        <begin position="33"/>
        <end position="60"/>
    </location>
</feature>
<dbReference type="EMBL" id="CAADFP010000250">
    <property type="protein sequence ID" value="VFK34185.1"/>
    <property type="molecule type" value="Genomic_DNA"/>
</dbReference>
<protein>
    <submittedName>
        <fullName evidence="4">Phage integrase family protein</fullName>
    </submittedName>
</protein>
<reference evidence="4" key="1">
    <citation type="submission" date="2019-02" db="EMBL/GenBank/DDBJ databases">
        <authorList>
            <person name="Gruber-Vodicka R. H."/>
            <person name="Seah K. B. B."/>
        </authorList>
    </citation>
    <scope>NUCLEOTIDE SEQUENCE</scope>
    <source>
        <strain evidence="4">BECK_S312</strain>
        <strain evidence="5">BECK_S426</strain>
    </source>
</reference>
<evidence type="ECO:0000256" key="1">
    <source>
        <dbReference type="ARBA" id="ARBA00023172"/>
    </source>
</evidence>
<accession>A0A450WR42</accession>
<evidence type="ECO:0000313" key="4">
    <source>
        <dbReference type="EMBL" id="VFK19489.1"/>
    </source>
</evidence>
<evidence type="ECO:0000256" key="2">
    <source>
        <dbReference type="SAM" id="MobiDB-lite"/>
    </source>
</evidence>
<dbReference type="InterPro" id="IPR002104">
    <property type="entry name" value="Integrase_catalytic"/>
</dbReference>
<evidence type="ECO:0000313" key="5">
    <source>
        <dbReference type="EMBL" id="VFK34185.1"/>
    </source>
</evidence>
<evidence type="ECO:0000259" key="3">
    <source>
        <dbReference type="Pfam" id="PF00589"/>
    </source>
</evidence>
<dbReference type="GO" id="GO:0003677">
    <property type="term" value="F:DNA binding"/>
    <property type="evidence" value="ECO:0007669"/>
    <property type="project" value="InterPro"/>
</dbReference>